<comment type="caution">
    <text evidence="1">The sequence shown here is derived from an EMBL/GenBank/DDBJ whole genome shotgun (WGS) entry which is preliminary data.</text>
</comment>
<dbReference type="Proteomes" id="UP001465426">
    <property type="component" value="Unassembled WGS sequence"/>
</dbReference>
<name>A0ABV1EUY2_9BACI</name>
<reference evidence="1 2" key="1">
    <citation type="submission" date="2024-03" db="EMBL/GenBank/DDBJ databases">
        <title>Human intestinal bacterial collection.</title>
        <authorList>
            <person name="Pauvert C."/>
            <person name="Hitch T.C.A."/>
            <person name="Clavel T."/>
        </authorList>
    </citation>
    <scope>NUCLEOTIDE SEQUENCE [LARGE SCALE GENOMIC DNA]</scope>
    <source>
        <strain evidence="1 2">CLA-SR-H024</strain>
    </source>
</reference>
<evidence type="ECO:0000313" key="1">
    <source>
        <dbReference type="EMBL" id="MEQ2464908.1"/>
    </source>
</evidence>
<protein>
    <submittedName>
        <fullName evidence="1">Uncharacterized protein</fullName>
    </submittedName>
</protein>
<keyword evidence="2" id="KW-1185">Reference proteome</keyword>
<evidence type="ECO:0000313" key="2">
    <source>
        <dbReference type="Proteomes" id="UP001465426"/>
    </source>
</evidence>
<dbReference type="EMBL" id="JBBMFN010000005">
    <property type="protein sequence ID" value="MEQ2464908.1"/>
    <property type="molecule type" value="Genomic_DNA"/>
</dbReference>
<dbReference type="RefSeq" id="WP_155986733.1">
    <property type="nucleotide sequence ID" value="NZ_JBBMFN010000005.1"/>
</dbReference>
<organism evidence="1 2">
    <name type="scientific">Niallia hominis</name>
    <dbReference type="NCBI Taxonomy" id="3133173"/>
    <lineage>
        <taxon>Bacteria</taxon>
        <taxon>Bacillati</taxon>
        <taxon>Bacillota</taxon>
        <taxon>Bacilli</taxon>
        <taxon>Bacillales</taxon>
        <taxon>Bacillaceae</taxon>
        <taxon>Niallia</taxon>
    </lineage>
</organism>
<gene>
    <name evidence="1" type="ORF">WMO63_04390</name>
</gene>
<proteinExistence type="predicted"/>
<sequence>MNRFCRIALKLMYVHLEGAKKFFYLVSASSSNRNSTYACLNASSITTYS</sequence>
<accession>A0ABV1EUY2</accession>